<protein>
    <submittedName>
        <fullName evidence="4">Oxygen tolerance protein BatD</fullName>
    </submittedName>
</protein>
<keyword evidence="3" id="KW-0732">Signal</keyword>
<accession>A0A4R2GKZ5</accession>
<evidence type="ECO:0000313" key="5">
    <source>
        <dbReference type="Proteomes" id="UP000295221"/>
    </source>
</evidence>
<name>A0A4R2GKZ5_9BACT</name>
<proteinExistence type="predicted"/>
<reference evidence="4 5" key="1">
    <citation type="submission" date="2019-03" db="EMBL/GenBank/DDBJ databases">
        <title>Genomic Encyclopedia of Type Strains, Phase IV (KMG-IV): sequencing the most valuable type-strain genomes for metagenomic binning, comparative biology and taxonomic classification.</title>
        <authorList>
            <person name="Goeker M."/>
        </authorList>
    </citation>
    <scope>NUCLEOTIDE SEQUENCE [LARGE SCALE GENOMIC DNA]</scope>
    <source>
        <strain evidence="4 5">DSM 24179</strain>
    </source>
</reference>
<comment type="caution">
    <text evidence="4">The sequence shown here is derived from an EMBL/GenBank/DDBJ whole genome shotgun (WGS) entry which is preliminary data.</text>
</comment>
<feature type="signal peptide" evidence="3">
    <location>
        <begin position="1"/>
        <end position="20"/>
    </location>
</feature>
<feature type="compositionally biased region" description="Low complexity" evidence="1">
    <location>
        <begin position="130"/>
        <end position="145"/>
    </location>
</feature>
<dbReference type="InterPro" id="IPR025738">
    <property type="entry name" value="BatD"/>
</dbReference>
<gene>
    <name evidence="4" type="ORF">EV194_103282</name>
</gene>
<dbReference type="AlphaFoldDB" id="A0A4R2GKZ5"/>
<evidence type="ECO:0000313" key="4">
    <source>
        <dbReference type="EMBL" id="TCO09369.1"/>
    </source>
</evidence>
<keyword evidence="2" id="KW-1133">Transmembrane helix</keyword>
<keyword evidence="5" id="KW-1185">Reference proteome</keyword>
<feature type="region of interest" description="Disordered" evidence="1">
    <location>
        <begin position="128"/>
        <end position="150"/>
    </location>
</feature>
<evidence type="ECO:0000256" key="1">
    <source>
        <dbReference type="SAM" id="MobiDB-lite"/>
    </source>
</evidence>
<keyword evidence="2" id="KW-0472">Membrane</keyword>
<dbReference type="PANTHER" id="PTHR40940">
    <property type="entry name" value="PROTEIN BATD-RELATED"/>
    <property type="match status" value="1"/>
</dbReference>
<feature type="chain" id="PRO_5020796527" evidence="3">
    <location>
        <begin position="21"/>
        <end position="613"/>
    </location>
</feature>
<dbReference type="Proteomes" id="UP000295221">
    <property type="component" value="Unassembled WGS sequence"/>
</dbReference>
<evidence type="ECO:0000256" key="2">
    <source>
        <dbReference type="SAM" id="Phobius"/>
    </source>
</evidence>
<keyword evidence="2" id="KW-0812">Transmembrane</keyword>
<dbReference type="EMBL" id="SLWK01000003">
    <property type="protein sequence ID" value="TCO09369.1"/>
    <property type="molecule type" value="Genomic_DNA"/>
</dbReference>
<organism evidence="4 5">
    <name type="scientific">Natronoflexus pectinivorans</name>
    <dbReference type="NCBI Taxonomy" id="682526"/>
    <lineage>
        <taxon>Bacteria</taxon>
        <taxon>Pseudomonadati</taxon>
        <taxon>Bacteroidota</taxon>
        <taxon>Bacteroidia</taxon>
        <taxon>Marinilabiliales</taxon>
        <taxon>Marinilabiliaceae</taxon>
        <taxon>Natronoflexus</taxon>
    </lineage>
</organism>
<dbReference type="Pfam" id="PF13584">
    <property type="entry name" value="BatD"/>
    <property type="match status" value="3"/>
</dbReference>
<evidence type="ECO:0000256" key="3">
    <source>
        <dbReference type="SAM" id="SignalP"/>
    </source>
</evidence>
<feature type="transmembrane region" description="Helical" evidence="2">
    <location>
        <begin position="457"/>
        <end position="482"/>
    </location>
</feature>
<dbReference type="PANTHER" id="PTHR40940:SF2">
    <property type="entry name" value="BATD"/>
    <property type="match status" value="1"/>
</dbReference>
<dbReference type="RefSeq" id="WP_243699345.1">
    <property type="nucleotide sequence ID" value="NZ_SLWK01000003.1"/>
</dbReference>
<sequence length="613" mass="68865">MKKLTIYILALLSVCTSALAQETEFKATAPSTVVQGNRFQLVYTINKEADDIRVPDITDFQILMGPTISQSSSVQIINNQVSRSTQYSYTYVLRADNTGRFTIPAATIQVNGQRVQSNPVTIEVIESEADAPASQPGQQSQPSGGTLSDDDIFITMTANKSEVWQDEPLVVTTRIYTRVNLEGIADVRQPELRNFLVEELESESGSIQWSMENIRGRNYRVGTFNQRVLYPQTTGRITIEPTSIEFLVRQRQARQSHSIFGDFFDSYRTVRKRVSTDPITIQVKPLPSPRPANFSGVVGNISLNVTASATDVKVNDGITVRAEISGTGNHRLARNPQFNFPPDFDVFDPNVSNNIRQTAQGGRGTRTVETLIIPRHSGTFEIPQVEYSYFNPSTGRYQTLRSEPITINVERTAGVSDATTPVAASPGRAATRESVRVLGQDIRFIRTSPMVLQPGNVFLFGSRLFVLAYVVPIILFFIIFFLNKKRIKENADVQKVRNRRANRIARKNLKKSAQLLKKGDQEGFYEELARALWGYTSDKLSIPRAELNKDNARNILINSGAEEQISDEFLGIIDTCEYARYSPQNDHSERDELYKKTLTTISKLEQQLRKRKG</sequence>